<dbReference type="EMBL" id="ML977600">
    <property type="protein sequence ID" value="KAF1998834.1"/>
    <property type="molecule type" value="Genomic_DNA"/>
</dbReference>
<evidence type="ECO:0000313" key="1">
    <source>
        <dbReference type="EMBL" id="KAF1998834.1"/>
    </source>
</evidence>
<dbReference type="AlphaFoldDB" id="A0A6A5WD65"/>
<feature type="non-terminal residue" evidence="1">
    <location>
        <position position="1"/>
    </location>
</feature>
<sequence>FLSLYNNFLGKYLFSSIFRISTLLYRSDLVIGGVYPTIYLTNYSYIHNFYNN</sequence>
<gene>
    <name evidence="1" type="ORF">P154DRAFT_438278</name>
</gene>
<evidence type="ECO:0000313" key="2">
    <source>
        <dbReference type="Proteomes" id="UP000799779"/>
    </source>
</evidence>
<name>A0A6A5WD65_9PLEO</name>
<protein>
    <submittedName>
        <fullName evidence="1">Uncharacterized protein</fullName>
    </submittedName>
</protein>
<dbReference type="Proteomes" id="UP000799779">
    <property type="component" value="Unassembled WGS sequence"/>
</dbReference>
<proteinExistence type="predicted"/>
<organism evidence="1 2">
    <name type="scientific">Amniculicola lignicola CBS 123094</name>
    <dbReference type="NCBI Taxonomy" id="1392246"/>
    <lineage>
        <taxon>Eukaryota</taxon>
        <taxon>Fungi</taxon>
        <taxon>Dikarya</taxon>
        <taxon>Ascomycota</taxon>
        <taxon>Pezizomycotina</taxon>
        <taxon>Dothideomycetes</taxon>
        <taxon>Pleosporomycetidae</taxon>
        <taxon>Pleosporales</taxon>
        <taxon>Amniculicolaceae</taxon>
        <taxon>Amniculicola</taxon>
    </lineage>
</organism>
<accession>A0A6A5WD65</accession>
<keyword evidence="2" id="KW-1185">Reference proteome</keyword>
<reference evidence="1" key="1">
    <citation type="journal article" date="2020" name="Stud. Mycol.">
        <title>101 Dothideomycetes genomes: a test case for predicting lifestyles and emergence of pathogens.</title>
        <authorList>
            <person name="Haridas S."/>
            <person name="Albert R."/>
            <person name="Binder M."/>
            <person name="Bloem J."/>
            <person name="Labutti K."/>
            <person name="Salamov A."/>
            <person name="Andreopoulos B."/>
            <person name="Baker S."/>
            <person name="Barry K."/>
            <person name="Bills G."/>
            <person name="Bluhm B."/>
            <person name="Cannon C."/>
            <person name="Castanera R."/>
            <person name="Culley D."/>
            <person name="Daum C."/>
            <person name="Ezra D."/>
            <person name="Gonzalez J."/>
            <person name="Henrissat B."/>
            <person name="Kuo A."/>
            <person name="Liang C."/>
            <person name="Lipzen A."/>
            <person name="Lutzoni F."/>
            <person name="Magnuson J."/>
            <person name="Mondo S."/>
            <person name="Nolan M."/>
            <person name="Ohm R."/>
            <person name="Pangilinan J."/>
            <person name="Park H.-J."/>
            <person name="Ramirez L."/>
            <person name="Alfaro M."/>
            <person name="Sun H."/>
            <person name="Tritt A."/>
            <person name="Yoshinaga Y."/>
            <person name="Zwiers L.-H."/>
            <person name="Turgeon B."/>
            <person name="Goodwin S."/>
            <person name="Spatafora J."/>
            <person name="Crous P."/>
            <person name="Grigoriev I."/>
        </authorList>
    </citation>
    <scope>NUCLEOTIDE SEQUENCE</scope>
    <source>
        <strain evidence="1">CBS 123094</strain>
    </source>
</reference>